<reference evidence="1 2" key="1">
    <citation type="journal article" date="2009" name="PLoS ONE">
        <title>The complete genome of Teredinibacter turnerae T7901: an intracellular endosymbiont of marine wood-boring bivalves (shipworms).</title>
        <authorList>
            <person name="Yang J.C."/>
            <person name="Madupu R."/>
            <person name="Durkin A.S."/>
            <person name="Ekborg N.A."/>
            <person name="Pedamallu C.S."/>
            <person name="Hostetler J.B."/>
            <person name="Radune D."/>
            <person name="Toms B.S."/>
            <person name="Henrissat B."/>
            <person name="Coutinho P.M."/>
            <person name="Schwarz S."/>
            <person name="Field L."/>
            <person name="Trindade-Silva A.E."/>
            <person name="Soares C.A.G."/>
            <person name="Elshahawi S."/>
            <person name="Hanora A."/>
            <person name="Schmidt E.W."/>
            <person name="Haygood M.G."/>
            <person name="Posfai J."/>
            <person name="Benner J."/>
            <person name="Madinger C."/>
            <person name="Nove J."/>
            <person name="Anton B."/>
            <person name="Chaudhary K."/>
            <person name="Foster J."/>
            <person name="Holman A."/>
            <person name="Kumar S."/>
            <person name="Lessard P.A."/>
            <person name="Luyten Y.A."/>
            <person name="Slatko B."/>
            <person name="Wood N."/>
            <person name="Wu B."/>
            <person name="Teplitski M."/>
            <person name="Mougous J.D."/>
            <person name="Ward N."/>
            <person name="Eisen J.A."/>
            <person name="Badger J.H."/>
            <person name="Distel D.L."/>
        </authorList>
    </citation>
    <scope>NUCLEOTIDE SEQUENCE [LARGE SCALE GENOMIC DNA]</scope>
    <source>
        <strain evidence="2">ATCC 39867 / T7901</strain>
    </source>
</reference>
<dbReference type="eggNOG" id="ENOG5033Z1C">
    <property type="taxonomic scope" value="Bacteria"/>
</dbReference>
<accession>C5BQK0</accession>
<dbReference type="KEGG" id="ttu:TERTU_3332"/>
<gene>
    <name evidence="1" type="ordered locus">TERTU_3332</name>
</gene>
<dbReference type="Proteomes" id="UP000009080">
    <property type="component" value="Chromosome"/>
</dbReference>
<dbReference type="OrthoDB" id="6203131at2"/>
<organism evidence="1 2">
    <name type="scientific">Teredinibacter turnerae (strain ATCC 39867 / T7901)</name>
    <dbReference type="NCBI Taxonomy" id="377629"/>
    <lineage>
        <taxon>Bacteria</taxon>
        <taxon>Pseudomonadati</taxon>
        <taxon>Pseudomonadota</taxon>
        <taxon>Gammaproteobacteria</taxon>
        <taxon>Cellvibrionales</taxon>
        <taxon>Cellvibrionaceae</taxon>
        <taxon>Teredinibacter</taxon>
    </lineage>
</organism>
<dbReference type="RefSeq" id="WP_015819618.1">
    <property type="nucleotide sequence ID" value="NC_012997.1"/>
</dbReference>
<protein>
    <submittedName>
        <fullName evidence="1">Uncharacterized protein</fullName>
    </submittedName>
</protein>
<keyword evidence="2" id="KW-1185">Reference proteome</keyword>
<evidence type="ECO:0000313" key="1">
    <source>
        <dbReference type="EMBL" id="ACR13504.1"/>
    </source>
</evidence>
<proteinExistence type="predicted"/>
<dbReference type="EMBL" id="CP001614">
    <property type="protein sequence ID" value="ACR13504.1"/>
    <property type="molecule type" value="Genomic_DNA"/>
</dbReference>
<dbReference type="HOGENOM" id="CLU_1025893_0_0_6"/>
<dbReference type="AlphaFoldDB" id="C5BQK0"/>
<evidence type="ECO:0000313" key="2">
    <source>
        <dbReference type="Proteomes" id="UP000009080"/>
    </source>
</evidence>
<name>C5BQK0_TERTT</name>
<sequence length="262" mass="29647">MSFLKRWRASPTNLYGPDVEKAPVESLDLSGVLVSFKKPPHTAEVPLRPVIKQFDMLSEGSYDDLLEASTVYAEALLRTGWSFFAGLSASDSIGSLMLHIAINKTLDEKCAGNSLFDRNIHLDLLCQALDKQYSKWNGDMLTERNIPPEDIVRYKAQNFFQYPKNRNDFEVIKINNFEWLKYSVGQPGYPHHVNYSVALSHSNSLVVIFEPSRHIDDYFSPDTNLPEAVDKTINDIMNSMEIKLSPEAELQRKEALGDAESA</sequence>
<dbReference type="STRING" id="377629.TERTU_3332"/>